<evidence type="ECO:0000256" key="4">
    <source>
        <dbReference type="ARBA" id="ARBA00021898"/>
    </source>
</evidence>
<dbReference type="GO" id="GO:0050918">
    <property type="term" value="P:positive chemotaxis"/>
    <property type="evidence" value="ECO:0007669"/>
    <property type="project" value="TreeGrafter"/>
</dbReference>
<dbReference type="GO" id="GO:0009425">
    <property type="term" value="C:bacterial-type flagellum basal body"/>
    <property type="evidence" value="ECO:0007669"/>
    <property type="project" value="UniProtKB-SubCell"/>
</dbReference>
<proteinExistence type="inferred from homology"/>
<evidence type="ECO:0000256" key="8">
    <source>
        <dbReference type="ARBA" id="ARBA00022779"/>
    </source>
</evidence>
<evidence type="ECO:0000256" key="1">
    <source>
        <dbReference type="ARBA" id="ARBA00004117"/>
    </source>
</evidence>
<dbReference type="GO" id="GO:0003774">
    <property type="term" value="F:cytoskeletal motor activity"/>
    <property type="evidence" value="ECO:0007669"/>
    <property type="project" value="InterPro"/>
</dbReference>
<evidence type="ECO:0000256" key="9">
    <source>
        <dbReference type="ARBA" id="ARBA00023136"/>
    </source>
</evidence>
<dbReference type="PANTHER" id="PTHR30034">
    <property type="entry name" value="FLAGELLAR MOTOR SWITCH PROTEIN FLIM"/>
    <property type="match status" value="1"/>
</dbReference>
<keyword evidence="14" id="KW-1185">Reference proteome</keyword>
<dbReference type="PANTHER" id="PTHR30034:SF3">
    <property type="entry name" value="FLAGELLAR MOTOR SWITCH PROTEIN FLIM"/>
    <property type="match status" value="1"/>
</dbReference>
<keyword evidence="6" id="KW-0145">Chemotaxis</keyword>
<evidence type="ECO:0000256" key="5">
    <source>
        <dbReference type="ARBA" id="ARBA00022475"/>
    </source>
</evidence>
<dbReference type="Pfam" id="PF02154">
    <property type="entry name" value="FliM"/>
    <property type="match status" value="1"/>
</dbReference>
<accession>A0A1H0BAA5</accession>
<dbReference type="Gene3D" id="2.30.330.10">
    <property type="entry name" value="SpoA-like"/>
    <property type="match status" value="1"/>
</dbReference>
<dbReference type="STRING" id="582672.SAMN05216360_108100"/>
<dbReference type="Gene3D" id="3.40.1550.10">
    <property type="entry name" value="CheC-like"/>
    <property type="match status" value="1"/>
</dbReference>
<keyword evidence="13" id="KW-0282">Flagellum</keyword>
<evidence type="ECO:0000256" key="6">
    <source>
        <dbReference type="ARBA" id="ARBA00022500"/>
    </source>
</evidence>
<keyword evidence="13" id="KW-0966">Cell projection</keyword>
<dbReference type="AlphaFoldDB" id="A0A1H0BAA5"/>
<reference evidence="14" key="1">
    <citation type="submission" date="2016-10" db="EMBL/GenBank/DDBJ databases">
        <authorList>
            <person name="Varghese N."/>
            <person name="Submissions S."/>
        </authorList>
    </citation>
    <scope>NUCLEOTIDE SEQUENCE [LARGE SCALE GENOMIC DNA]</scope>
    <source>
        <strain evidence="14">BL47</strain>
    </source>
</reference>
<dbReference type="InterPro" id="IPR028976">
    <property type="entry name" value="CheC-like_sf"/>
</dbReference>
<evidence type="ECO:0000313" key="14">
    <source>
        <dbReference type="Proteomes" id="UP000198704"/>
    </source>
</evidence>
<sequence length="309" mass="34501">MDKQQAAADIRDRLLDAAGLSLERLPMLHVILDRVATACADQLRHFAASPVYFSLSNVESKRFGDILEPYESNAIAGIFHAAEWDSHILVGFDRDFIFTMVEVLLGSDGSEPPLNEERSFSSIEMRIAQRLFDQIGKAMQTAFSLVADTPFKLERTELRMDFAVIGRQNNQAVAASFLLQALNRGGEMFIVIPQSVLNPMRQSLGRILVGETTARDSKWTKQIAGEVQKTPVTLKAILEERPLTLGEIADLQVGQVLELRATPRSRAKLVGNDRDLFWCDVGQAEGGIVLRVDRFIDQDQEFIDDVLAR</sequence>
<dbReference type="GO" id="GO:0071978">
    <property type="term" value="P:bacterial-type flagellum-dependent swarming motility"/>
    <property type="evidence" value="ECO:0007669"/>
    <property type="project" value="TreeGrafter"/>
</dbReference>
<dbReference type="OrthoDB" id="9806941at2"/>
<keyword evidence="13" id="KW-0969">Cilium</keyword>
<evidence type="ECO:0000256" key="10">
    <source>
        <dbReference type="ARBA" id="ARBA00023143"/>
    </source>
</evidence>
<feature type="domain" description="Flagellar motor switch protein FliN-like C-terminal" evidence="12">
    <location>
        <begin position="226"/>
        <end position="296"/>
    </location>
</feature>
<evidence type="ECO:0000313" key="13">
    <source>
        <dbReference type="EMBL" id="SDN42566.1"/>
    </source>
</evidence>
<protein>
    <recommendedName>
        <fullName evidence="4">Flagellar motor switch protein FliM</fullName>
    </recommendedName>
</protein>
<keyword evidence="7" id="KW-0997">Cell inner membrane</keyword>
<comment type="function">
    <text evidence="11">FliM is one of three proteins (FliG, FliN, FliM) that forms the rotor-mounted switch complex (C ring), located at the base of the basal body. This complex interacts with the CheY and CheZ chemotaxis proteins, in addition to contacting components of the motor that determine the direction of flagellar rotation.</text>
</comment>
<keyword evidence="10" id="KW-0975">Bacterial flagellum</keyword>
<comment type="subcellular location">
    <subcellularLocation>
        <location evidence="1">Bacterial flagellum basal body</location>
    </subcellularLocation>
    <subcellularLocation>
        <location evidence="2">Cell inner membrane</location>
        <topology evidence="2">Peripheral membrane protein</topology>
    </subcellularLocation>
</comment>
<dbReference type="InterPro" id="IPR001543">
    <property type="entry name" value="FliN-like_C"/>
</dbReference>
<keyword evidence="9" id="KW-0472">Membrane</keyword>
<comment type="similarity">
    <text evidence="3">Belongs to the FliM family.</text>
</comment>
<dbReference type="InterPro" id="IPR036429">
    <property type="entry name" value="SpoA-like_sf"/>
</dbReference>
<dbReference type="RefSeq" id="WP_091716677.1">
    <property type="nucleotide sequence ID" value="NZ_FNHS01000008.1"/>
</dbReference>
<dbReference type="SUPFAM" id="SSF101801">
    <property type="entry name" value="Surface presentation of antigens (SPOA)"/>
    <property type="match status" value="1"/>
</dbReference>
<evidence type="ECO:0000256" key="3">
    <source>
        <dbReference type="ARBA" id="ARBA00011049"/>
    </source>
</evidence>
<evidence type="ECO:0000256" key="7">
    <source>
        <dbReference type="ARBA" id="ARBA00022519"/>
    </source>
</evidence>
<dbReference type="Pfam" id="PF01052">
    <property type="entry name" value="FliMN_C"/>
    <property type="match status" value="1"/>
</dbReference>
<dbReference type="SUPFAM" id="SSF103039">
    <property type="entry name" value="CheC-like"/>
    <property type="match status" value="1"/>
</dbReference>
<name>A0A1H0BAA5_9HYPH</name>
<evidence type="ECO:0000259" key="12">
    <source>
        <dbReference type="Pfam" id="PF01052"/>
    </source>
</evidence>
<keyword evidence="8" id="KW-0283">Flagellar rotation</keyword>
<keyword evidence="5" id="KW-1003">Cell membrane</keyword>
<dbReference type="Proteomes" id="UP000198704">
    <property type="component" value="Unassembled WGS sequence"/>
</dbReference>
<evidence type="ECO:0000256" key="11">
    <source>
        <dbReference type="ARBA" id="ARBA00025044"/>
    </source>
</evidence>
<evidence type="ECO:0000256" key="2">
    <source>
        <dbReference type="ARBA" id="ARBA00004417"/>
    </source>
</evidence>
<organism evidence="13 14">
    <name type="scientific">Methylobacterium phyllostachyos</name>
    <dbReference type="NCBI Taxonomy" id="582672"/>
    <lineage>
        <taxon>Bacteria</taxon>
        <taxon>Pseudomonadati</taxon>
        <taxon>Pseudomonadota</taxon>
        <taxon>Alphaproteobacteria</taxon>
        <taxon>Hyphomicrobiales</taxon>
        <taxon>Methylobacteriaceae</taxon>
        <taxon>Methylobacterium</taxon>
    </lineage>
</organism>
<dbReference type="CDD" id="cd17908">
    <property type="entry name" value="FliM"/>
    <property type="match status" value="1"/>
</dbReference>
<dbReference type="InterPro" id="IPR001689">
    <property type="entry name" value="Flag_FliM"/>
</dbReference>
<dbReference type="EMBL" id="FNHS01000008">
    <property type="protein sequence ID" value="SDN42566.1"/>
    <property type="molecule type" value="Genomic_DNA"/>
</dbReference>
<dbReference type="GO" id="GO:0005886">
    <property type="term" value="C:plasma membrane"/>
    <property type="evidence" value="ECO:0007669"/>
    <property type="project" value="UniProtKB-SubCell"/>
</dbReference>
<gene>
    <name evidence="13" type="ORF">SAMN05216360_108100</name>
</gene>